<reference evidence="1" key="1">
    <citation type="submission" date="2022-03" db="EMBL/GenBank/DDBJ databases">
        <title>Genomic analyses of argali, domestic sheep and their hybrids provide insights into chromosomal evolution, heterosis and genetic basis of agronomic traits.</title>
        <authorList>
            <person name="Li M."/>
        </authorList>
    </citation>
    <scope>NUCLEOTIDE SEQUENCE</scope>
    <source>
        <strain evidence="1">F1 hybrid</strain>
    </source>
</reference>
<evidence type="ECO:0000313" key="2">
    <source>
        <dbReference type="Proteomes" id="UP001057279"/>
    </source>
</evidence>
<protein>
    <submittedName>
        <fullName evidence="1">Uncharacterized protein</fullName>
    </submittedName>
</protein>
<dbReference type="EMBL" id="CM043031">
    <property type="protein sequence ID" value="KAI4584463.1"/>
    <property type="molecule type" value="Genomic_DNA"/>
</dbReference>
<evidence type="ECO:0000313" key="1">
    <source>
        <dbReference type="EMBL" id="KAI4584463.1"/>
    </source>
</evidence>
<keyword evidence="2" id="KW-1185">Reference proteome</keyword>
<organism evidence="1 2">
    <name type="scientific">Ovis ammon polii x Ovis aries</name>
    <dbReference type="NCBI Taxonomy" id="2918886"/>
    <lineage>
        <taxon>Eukaryota</taxon>
        <taxon>Metazoa</taxon>
        <taxon>Chordata</taxon>
        <taxon>Craniata</taxon>
        <taxon>Vertebrata</taxon>
        <taxon>Euteleostomi</taxon>
        <taxon>Mammalia</taxon>
        <taxon>Eutheria</taxon>
        <taxon>Laurasiatheria</taxon>
        <taxon>Artiodactyla</taxon>
        <taxon>Ruminantia</taxon>
        <taxon>Pecora</taxon>
        <taxon>Bovidae</taxon>
        <taxon>Caprinae</taxon>
        <taxon>Ovis</taxon>
    </lineage>
</organism>
<proteinExistence type="predicted"/>
<dbReference type="Proteomes" id="UP001057279">
    <property type="component" value="Linkage Group LG06"/>
</dbReference>
<gene>
    <name evidence="1" type="ORF">MJG53_007742</name>
</gene>
<accession>A0ACB9V3S4</accession>
<name>A0ACB9V3S4_9CETA</name>
<comment type="caution">
    <text evidence="1">The sequence shown here is derived from an EMBL/GenBank/DDBJ whole genome shotgun (WGS) entry which is preliminary data.</text>
</comment>
<sequence length="564" mass="64702">MEKHENVSWIYQQELEDPFKEYLNNTDDYLALLCGPRRSHLFLPVTAVYALIFVVGVVGNLLVCLVILRHQTMKTPTNYYLFSLAVSDLLVLLLGMPLEVYEMWRNYPFLFGPVGCYFKTALFETVCFASILSVTTVSVERYVAVLHPFRAKLKSTRRRALRILGIVWGLSVLFSVPNTSIHGIKLHYFPNGSFIPGSATCTVIKPMWIYNFIIQVTSFLFYILPMTVISVLYYLMGLKLKKDQHLEADKVTANIQRPSRKSVTKMLLFAICWAPFHIDRLFFSFVDEWTEPLAAVFNLIHVVSGVFFYLSSAVNPIIYNLLSHRFQAAFRTVIPPSCQQQHSHNHSPGPSVQRNIFLTECHLVELTEDAEKIYSFDLLFNVVYDLNDYNHCSKGSLTVLHKASLLMDELQLNEVEKNQNIAEKEIIFIVRLSTTLPRSVALTFQRHFDCHKFLTSTKLSDKREGMEVGRHLKELSVEELSERKQRNKSRQCPYLTDELQLTDLPFGSSFMLPSTWCNVSSKHGSPYKVMSLEASFNPSVSIFTFEKEIIQLPSSSHENVIAVK</sequence>